<dbReference type="EMBL" id="JARKIB010000826">
    <property type="protein sequence ID" value="KAJ7690796.1"/>
    <property type="molecule type" value="Genomic_DNA"/>
</dbReference>
<gene>
    <name evidence="1" type="ORF">B0H16DRAFT_1486858</name>
</gene>
<comment type="caution">
    <text evidence="1">The sequence shown here is derived from an EMBL/GenBank/DDBJ whole genome shotgun (WGS) entry which is preliminary data.</text>
</comment>
<sequence>MHSAINDILCELPFYGVDLPLPCPIPAYWMRHPDHLDFMRHPDQFGNGYASDGCFIGKATESWGRSVVRELPFYGVDLPLFAYELHRTGPGEHDIDLSIEGTFQVRRKNCWVLYDVTPEHQFIKISKGVYWGHLWTVLAAVGLGVGLLVTVDPGLLVGAMAHRSTHFRCPSNLLCSRHMATVRPGSRLVGIRPPFDLRVGLSPGSRLVGEHGPMAIGMRLIDCTGKGHPIQARDIPYG</sequence>
<dbReference type="AlphaFoldDB" id="A0AAD7DGN5"/>
<name>A0AAD7DGN5_9AGAR</name>
<proteinExistence type="predicted"/>
<organism evidence="1 2">
    <name type="scientific">Mycena metata</name>
    <dbReference type="NCBI Taxonomy" id="1033252"/>
    <lineage>
        <taxon>Eukaryota</taxon>
        <taxon>Fungi</taxon>
        <taxon>Dikarya</taxon>
        <taxon>Basidiomycota</taxon>
        <taxon>Agaricomycotina</taxon>
        <taxon>Agaricomycetes</taxon>
        <taxon>Agaricomycetidae</taxon>
        <taxon>Agaricales</taxon>
        <taxon>Marasmiineae</taxon>
        <taxon>Mycenaceae</taxon>
        <taxon>Mycena</taxon>
    </lineage>
</organism>
<dbReference type="Proteomes" id="UP001215598">
    <property type="component" value="Unassembled WGS sequence"/>
</dbReference>
<accession>A0AAD7DGN5</accession>
<protein>
    <submittedName>
        <fullName evidence="1">Uncharacterized protein</fullName>
    </submittedName>
</protein>
<evidence type="ECO:0000313" key="2">
    <source>
        <dbReference type="Proteomes" id="UP001215598"/>
    </source>
</evidence>
<keyword evidence="2" id="KW-1185">Reference proteome</keyword>
<reference evidence="1" key="1">
    <citation type="submission" date="2023-03" db="EMBL/GenBank/DDBJ databases">
        <title>Massive genome expansion in bonnet fungi (Mycena s.s.) driven by repeated elements and novel gene families across ecological guilds.</title>
        <authorList>
            <consortium name="Lawrence Berkeley National Laboratory"/>
            <person name="Harder C.B."/>
            <person name="Miyauchi S."/>
            <person name="Viragh M."/>
            <person name="Kuo A."/>
            <person name="Thoen E."/>
            <person name="Andreopoulos B."/>
            <person name="Lu D."/>
            <person name="Skrede I."/>
            <person name="Drula E."/>
            <person name="Henrissat B."/>
            <person name="Morin E."/>
            <person name="Kohler A."/>
            <person name="Barry K."/>
            <person name="LaButti K."/>
            <person name="Morin E."/>
            <person name="Salamov A."/>
            <person name="Lipzen A."/>
            <person name="Mereny Z."/>
            <person name="Hegedus B."/>
            <person name="Baldrian P."/>
            <person name="Stursova M."/>
            <person name="Weitz H."/>
            <person name="Taylor A."/>
            <person name="Grigoriev I.V."/>
            <person name="Nagy L.G."/>
            <person name="Martin F."/>
            <person name="Kauserud H."/>
        </authorList>
    </citation>
    <scope>NUCLEOTIDE SEQUENCE</scope>
    <source>
        <strain evidence="1">CBHHK182m</strain>
    </source>
</reference>
<evidence type="ECO:0000313" key="1">
    <source>
        <dbReference type="EMBL" id="KAJ7690796.1"/>
    </source>
</evidence>